<reference evidence="1 2" key="1">
    <citation type="submission" date="2020-09" db="EMBL/GenBank/DDBJ databases">
        <title>Draft Genome Sequence of Aminobacter carboxidus type strain DSM 1086, a soil Gram-negative carboxydobacterium.</title>
        <authorList>
            <person name="Turrini P."/>
            <person name="Tescari M."/>
            <person name="Artuso I."/>
            <person name="Lugli G.A."/>
            <person name="Frangipani E."/>
            <person name="Ventura M."/>
            <person name="Visca P."/>
        </authorList>
    </citation>
    <scope>NUCLEOTIDE SEQUENCE [LARGE SCALE GENOMIC DNA]</scope>
    <source>
        <strain evidence="1 2">DSM 1086</strain>
    </source>
</reference>
<gene>
    <name evidence="1" type="ORF">IHE39_16935</name>
</gene>
<proteinExistence type="predicted"/>
<evidence type="ECO:0000313" key="1">
    <source>
        <dbReference type="EMBL" id="MBE1205983.1"/>
    </source>
</evidence>
<name>A0ABR9GQS6_9HYPH</name>
<dbReference type="Proteomes" id="UP000598227">
    <property type="component" value="Unassembled WGS sequence"/>
</dbReference>
<keyword evidence="2" id="KW-1185">Reference proteome</keyword>
<dbReference type="EMBL" id="JACZEP010000005">
    <property type="protein sequence ID" value="MBE1205983.1"/>
    <property type="molecule type" value="Genomic_DNA"/>
</dbReference>
<protein>
    <submittedName>
        <fullName evidence="1">Uncharacterized protein</fullName>
    </submittedName>
</protein>
<accession>A0ABR9GQS6</accession>
<evidence type="ECO:0000313" key="2">
    <source>
        <dbReference type="Proteomes" id="UP000598227"/>
    </source>
</evidence>
<sequence length="45" mass="4718">MTVIAGAEPSGVRAELLAPLDMDVVAFPLIGTVAVADYDQPFNQD</sequence>
<dbReference type="RefSeq" id="WP_192567275.1">
    <property type="nucleotide sequence ID" value="NZ_JACZEP010000005.1"/>
</dbReference>
<comment type="caution">
    <text evidence="1">The sequence shown here is derived from an EMBL/GenBank/DDBJ whole genome shotgun (WGS) entry which is preliminary data.</text>
</comment>
<organism evidence="1 2">
    <name type="scientific">Aminobacter carboxidus</name>
    <dbReference type="NCBI Taxonomy" id="376165"/>
    <lineage>
        <taxon>Bacteria</taxon>
        <taxon>Pseudomonadati</taxon>
        <taxon>Pseudomonadota</taxon>
        <taxon>Alphaproteobacteria</taxon>
        <taxon>Hyphomicrobiales</taxon>
        <taxon>Phyllobacteriaceae</taxon>
        <taxon>Aminobacter</taxon>
    </lineage>
</organism>